<evidence type="ECO:0000313" key="3">
    <source>
        <dbReference type="Proteomes" id="UP000000226"/>
    </source>
</evidence>
<keyword evidence="3" id="KW-1185">Reference proteome</keyword>
<proteinExistence type="predicted"/>
<feature type="region of interest" description="Disordered" evidence="1">
    <location>
        <begin position="15"/>
        <end position="84"/>
    </location>
</feature>
<evidence type="ECO:0000256" key="1">
    <source>
        <dbReference type="SAM" id="MobiDB-lite"/>
    </source>
</evidence>
<organism evidence="2 3">
    <name type="scientific">Phaseolus vulgaris</name>
    <name type="common">Kidney bean</name>
    <name type="synonym">French bean</name>
    <dbReference type="NCBI Taxonomy" id="3885"/>
    <lineage>
        <taxon>Eukaryota</taxon>
        <taxon>Viridiplantae</taxon>
        <taxon>Streptophyta</taxon>
        <taxon>Embryophyta</taxon>
        <taxon>Tracheophyta</taxon>
        <taxon>Spermatophyta</taxon>
        <taxon>Magnoliopsida</taxon>
        <taxon>eudicotyledons</taxon>
        <taxon>Gunneridae</taxon>
        <taxon>Pentapetalae</taxon>
        <taxon>rosids</taxon>
        <taxon>fabids</taxon>
        <taxon>Fabales</taxon>
        <taxon>Fabaceae</taxon>
        <taxon>Papilionoideae</taxon>
        <taxon>50 kb inversion clade</taxon>
        <taxon>NPAAA clade</taxon>
        <taxon>indigoferoid/millettioid clade</taxon>
        <taxon>Phaseoleae</taxon>
        <taxon>Phaseolus</taxon>
    </lineage>
</organism>
<sequence length="176" mass="19418">MDLASKLRGMLADVEAKEAAQNSKGYVKSYTNRGDGSQNITGRKSNSGQKSGDRTTYNITNNYAARPAKKKTPPRNNTSKNNPIINFGALDENIYQKSNMSFHTDNDKNKGPDISHSNSPIIYFGDLDQNAYQKSNMSFDTDNDTYKGPDISRSSIYSVPWSAGIPNFEFNGGVII</sequence>
<name>V7BQL4_PHAVU</name>
<dbReference type="EMBL" id="CM002293">
    <property type="protein sequence ID" value="ESW19345.1"/>
    <property type="molecule type" value="Genomic_DNA"/>
</dbReference>
<feature type="compositionally biased region" description="Polar residues" evidence="1">
    <location>
        <begin position="20"/>
        <end position="63"/>
    </location>
</feature>
<accession>V7BQL4</accession>
<dbReference type="OrthoDB" id="1432731at2759"/>
<dbReference type="Proteomes" id="UP000000226">
    <property type="component" value="Chromosome 6"/>
</dbReference>
<evidence type="ECO:0000313" key="2">
    <source>
        <dbReference type="EMBL" id="ESW19345.1"/>
    </source>
</evidence>
<dbReference type="AlphaFoldDB" id="V7BQL4"/>
<feature type="compositionally biased region" description="Polar residues" evidence="1">
    <location>
        <begin position="74"/>
        <end position="84"/>
    </location>
</feature>
<dbReference type="Gramene" id="ESW19345">
    <property type="protein sequence ID" value="ESW19345"/>
    <property type="gene ID" value="PHAVU_006G116700g"/>
</dbReference>
<gene>
    <name evidence="2" type="ORF">PHAVU_006G116700g</name>
</gene>
<reference evidence="3" key="1">
    <citation type="journal article" date="2014" name="Nat. Genet.">
        <title>A reference genome for common bean and genome-wide analysis of dual domestications.</title>
        <authorList>
            <person name="Schmutz J."/>
            <person name="McClean P.E."/>
            <person name="Mamidi S."/>
            <person name="Wu G.A."/>
            <person name="Cannon S.B."/>
            <person name="Grimwood J."/>
            <person name="Jenkins J."/>
            <person name="Shu S."/>
            <person name="Song Q."/>
            <person name="Chavarro C."/>
            <person name="Torres-Torres M."/>
            <person name="Geffroy V."/>
            <person name="Moghaddam S.M."/>
            <person name="Gao D."/>
            <person name="Abernathy B."/>
            <person name="Barry K."/>
            <person name="Blair M."/>
            <person name="Brick M.A."/>
            <person name="Chovatia M."/>
            <person name="Gepts P."/>
            <person name="Goodstein D.M."/>
            <person name="Gonzales M."/>
            <person name="Hellsten U."/>
            <person name="Hyten D.L."/>
            <person name="Jia G."/>
            <person name="Kelly J.D."/>
            <person name="Kudrna D."/>
            <person name="Lee R."/>
            <person name="Richard M.M."/>
            <person name="Miklas P.N."/>
            <person name="Osorno J.M."/>
            <person name="Rodrigues J."/>
            <person name="Thareau V."/>
            <person name="Urrea C.A."/>
            <person name="Wang M."/>
            <person name="Yu Y."/>
            <person name="Zhang M."/>
            <person name="Wing R.A."/>
            <person name="Cregan P.B."/>
            <person name="Rokhsar D.S."/>
            <person name="Jackson S.A."/>
        </authorList>
    </citation>
    <scope>NUCLEOTIDE SEQUENCE [LARGE SCALE GENOMIC DNA]</scope>
    <source>
        <strain evidence="3">cv. G19833</strain>
    </source>
</reference>
<protein>
    <submittedName>
        <fullName evidence="2">Uncharacterized protein</fullName>
    </submittedName>
</protein>